<dbReference type="RefSeq" id="WP_167065577.1">
    <property type="nucleotide sequence ID" value="NZ_JAAOZR010000042.1"/>
</dbReference>
<dbReference type="InterPro" id="IPR012854">
    <property type="entry name" value="Cu_amine_oxidase-like_N"/>
</dbReference>
<accession>A0ABS4HWN3</accession>
<sequence length="195" mass="21175">MLNEKNIIGAVLGISISASSIAFASESIQALLFAVKFQFNVQGVEIGEEYKVLNYDGHAYVPIRFVAENIGAAIDYDTDNETIVIKNGPLDVMDPNYKGISVGNLILTRVGENTKVTGQLKMENMANEKNMVGANLSFYNERDEKIGEIAITRHDFGNVAKTFEAIGVGDFRAYSALKLHIGTVNGRITGGPINN</sequence>
<dbReference type="Proteomes" id="UP001519344">
    <property type="component" value="Unassembled WGS sequence"/>
</dbReference>
<dbReference type="SUPFAM" id="SSF55383">
    <property type="entry name" value="Copper amine oxidase, domain N"/>
    <property type="match status" value="1"/>
</dbReference>
<name>A0ABS4HWN3_9BACL</name>
<proteinExistence type="predicted"/>
<gene>
    <name evidence="2" type="ORF">J2Z65_002275</name>
</gene>
<keyword evidence="3" id="KW-1185">Reference proteome</keyword>
<evidence type="ECO:0000313" key="3">
    <source>
        <dbReference type="Proteomes" id="UP001519344"/>
    </source>
</evidence>
<organism evidence="2 3">
    <name type="scientific">Paenibacillus aceris</name>
    <dbReference type="NCBI Taxonomy" id="869555"/>
    <lineage>
        <taxon>Bacteria</taxon>
        <taxon>Bacillati</taxon>
        <taxon>Bacillota</taxon>
        <taxon>Bacilli</taxon>
        <taxon>Bacillales</taxon>
        <taxon>Paenibacillaceae</taxon>
        <taxon>Paenibacillus</taxon>
    </lineage>
</organism>
<evidence type="ECO:0000313" key="2">
    <source>
        <dbReference type="EMBL" id="MBP1963059.1"/>
    </source>
</evidence>
<reference evidence="2 3" key="1">
    <citation type="submission" date="2021-03" db="EMBL/GenBank/DDBJ databases">
        <title>Genomic Encyclopedia of Type Strains, Phase IV (KMG-IV): sequencing the most valuable type-strain genomes for metagenomic binning, comparative biology and taxonomic classification.</title>
        <authorList>
            <person name="Goeker M."/>
        </authorList>
    </citation>
    <scope>NUCLEOTIDE SEQUENCE [LARGE SCALE GENOMIC DNA]</scope>
    <source>
        <strain evidence="2 3">DSM 24950</strain>
    </source>
</reference>
<evidence type="ECO:0000259" key="1">
    <source>
        <dbReference type="Pfam" id="PF07833"/>
    </source>
</evidence>
<dbReference type="EMBL" id="JAGGKV010000004">
    <property type="protein sequence ID" value="MBP1963059.1"/>
    <property type="molecule type" value="Genomic_DNA"/>
</dbReference>
<dbReference type="InterPro" id="IPR036582">
    <property type="entry name" value="Mao_N_sf"/>
</dbReference>
<dbReference type="Pfam" id="PF07833">
    <property type="entry name" value="Cu_amine_oxidN1"/>
    <property type="match status" value="1"/>
</dbReference>
<protein>
    <recommendedName>
        <fullName evidence="1">Copper amine oxidase-like N-terminal domain-containing protein</fullName>
    </recommendedName>
</protein>
<feature type="domain" description="Copper amine oxidase-like N-terminal" evidence="1">
    <location>
        <begin position="48"/>
        <end position="85"/>
    </location>
</feature>
<comment type="caution">
    <text evidence="2">The sequence shown here is derived from an EMBL/GenBank/DDBJ whole genome shotgun (WGS) entry which is preliminary data.</text>
</comment>